<evidence type="ECO:0000256" key="1">
    <source>
        <dbReference type="SAM" id="Phobius"/>
    </source>
</evidence>
<keyword evidence="1" id="KW-0812">Transmembrane</keyword>
<dbReference type="InterPro" id="IPR045584">
    <property type="entry name" value="Pilin-like"/>
</dbReference>
<proteinExistence type="predicted"/>
<accession>M4VHW5</accession>
<evidence type="ECO:0000313" key="3">
    <source>
        <dbReference type="Proteomes" id="UP000011932"/>
    </source>
</evidence>
<dbReference type="NCBIfam" id="TIGR02532">
    <property type="entry name" value="IV_pilin_GFxxxE"/>
    <property type="match status" value="1"/>
</dbReference>
<dbReference type="STRING" id="349215.A11S_818"/>
<dbReference type="KEGG" id="man:A11S_818"/>
<dbReference type="InterPro" id="IPR012902">
    <property type="entry name" value="N_methyl_site"/>
</dbReference>
<dbReference type="AlphaFoldDB" id="M4VHW5"/>
<dbReference type="Proteomes" id="UP000011932">
    <property type="component" value="Chromosome"/>
</dbReference>
<keyword evidence="1" id="KW-1133">Transmembrane helix</keyword>
<dbReference type="RefSeq" id="WP_015467190.1">
    <property type="nucleotide sequence ID" value="NC_020812.1"/>
</dbReference>
<name>M4VHW5_9BACT</name>
<dbReference type="Gene3D" id="3.30.700.10">
    <property type="entry name" value="Glycoprotein, Type 4 Pilin"/>
    <property type="match status" value="1"/>
</dbReference>
<dbReference type="Pfam" id="PF07963">
    <property type="entry name" value="N_methyl"/>
    <property type="match status" value="1"/>
</dbReference>
<gene>
    <name evidence="2" type="ORF">A11S_818</name>
</gene>
<evidence type="ECO:0000313" key="2">
    <source>
        <dbReference type="EMBL" id="AGH97641.1"/>
    </source>
</evidence>
<dbReference type="EMBL" id="CP003538">
    <property type="protein sequence ID" value="AGH97641.1"/>
    <property type="molecule type" value="Genomic_DNA"/>
</dbReference>
<evidence type="ECO:0008006" key="4">
    <source>
        <dbReference type="Google" id="ProtNLM"/>
    </source>
</evidence>
<sequence length="346" mass="37084">MMMKKWTPHTHKSHVSQAGFSLIELAIGVAIIGLLASAFIQLYDIYRTERSNVEERVTQEKITSAMAVYLQKNGRYPCPARLDLRPQDANFGKAAATCNTTLVAQGALPVFDLNLPFEMVGDGYQNKLLYAVTGTKTNTATFNTGANEIQIRGRGRDASNTIVDTDKTAPFIVISHGPDMKGAYRVDGTTVTVACGSAAADSENCDGDVAFRDLPYAPLNNVNNANHFDDSVIYSLVQKETTLWVITPDDSGVNIVSRNTGNIGIGVDNPDAKLSVRGGNLNVDAGGASASGDIITRGTIEAQTNATIRGDRVEAERNIITKDAAEAGEVIRAGRFCYNIDISACN</sequence>
<protein>
    <recommendedName>
        <fullName evidence="4">Prepilin-type N-terminal cleavage/methylation domain-containing protein</fullName>
    </recommendedName>
</protein>
<organism evidence="2 3">
    <name type="scientific">Micavibrio aeruginosavorus EPB</name>
    <dbReference type="NCBI Taxonomy" id="349215"/>
    <lineage>
        <taxon>Bacteria</taxon>
        <taxon>Pseudomonadati</taxon>
        <taxon>Bdellovibrionota</taxon>
        <taxon>Bdellovibrionia</taxon>
        <taxon>Bdellovibrionales</taxon>
        <taxon>Pseudobdellovibrionaceae</taxon>
        <taxon>Micavibrio</taxon>
    </lineage>
</organism>
<dbReference type="HOGENOM" id="CLU_803664_0_0_5"/>
<reference evidence="2 3" key="1">
    <citation type="journal article" date="2013" name="ISME J.">
        <title>By their genes ye shall know them: genomic signatures of predatory bacteria.</title>
        <authorList>
            <person name="Pasternak Z."/>
            <person name="Pietrokovski S."/>
            <person name="Rotem O."/>
            <person name="Gophna U."/>
            <person name="Lurie-Weinberger M.N."/>
            <person name="Jurkevitch E."/>
        </authorList>
    </citation>
    <scope>NUCLEOTIDE SEQUENCE [LARGE SCALE GENOMIC DNA]</scope>
    <source>
        <strain evidence="2">EPB</strain>
    </source>
</reference>
<dbReference type="SUPFAM" id="SSF54523">
    <property type="entry name" value="Pili subunits"/>
    <property type="match status" value="1"/>
</dbReference>
<dbReference type="PROSITE" id="PS00409">
    <property type="entry name" value="PROKAR_NTER_METHYL"/>
    <property type="match status" value="1"/>
</dbReference>
<keyword evidence="1" id="KW-0472">Membrane</keyword>
<feature type="transmembrane region" description="Helical" evidence="1">
    <location>
        <begin position="21"/>
        <end position="43"/>
    </location>
</feature>